<evidence type="ECO:0000313" key="1">
    <source>
        <dbReference type="EMBL" id="GFS55688.1"/>
    </source>
</evidence>
<organism evidence="1 2">
    <name type="scientific">Nephila pilipes</name>
    <name type="common">Giant wood spider</name>
    <name type="synonym">Nephila maculata</name>
    <dbReference type="NCBI Taxonomy" id="299642"/>
    <lineage>
        <taxon>Eukaryota</taxon>
        <taxon>Metazoa</taxon>
        <taxon>Ecdysozoa</taxon>
        <taxon>Arthropoda</taxon>
        <taxon>Chelicerata</taxon>
        <taxon>Arachnida</taxon>
        <taxon>Araneae</taxon>
        <taxon>Araneomorphae</taxon>
        <taxon>Entelegynae</taxon>
        <taxon>Araneoidea</taxon>
        <taxon>Nephilidae</taxon>
        <taxon>Nephila</taxon>
    </lineage>
</organism>
<reference evidence="1" key="1">
    <citation type="submission" date="2020-08" db="EMBL/GenBank/DDBJ databases">
        <title>Multicomponent nature underlies the extraordinary mechanical properties of spider dragline silk.</title>
        <authorList>
            <person name="Kono N."/>
            <person name="Nakamura H."/>
            <person name="Mori M."/>
            <person name="Yoshida Y."/>
            <person name="Ohtoshi R."/>
            <person name="Malay A.D."/>
            <person name="Moran D.A.P."/>
            <person name="Tomita M."/>
            <person name="Numata K."/>
            <person name="Arakawa K."/>
        </authorList>
    </citation>
    <scope>NUCLEOTIDE SEQUENCE</scope>
</reference>
<proteinExistence type="predicted"/>
<protein>
    <submittedName>
        <fullName evidence="1">Uncharacterized protein</fullName>
    </submittedName>
</protein>
<keyword evidence="2" id="KW-1185">Reference proteome</keyword>
<dbReference type="Proteomes" id="UP000887013">
    <property type="component" value="Unassembled WGS sequence"/>
</dbReference>
<evidence type="ECO:0000313" key="2">
    <source>
        <dbReference type="Proteomes" id="UP000887013"/>
    </source>
</evidence>
<dbReference type="AlphaFoldDB" id="A0A8X6KKG4"/>
<name>A0A8X6KKG4_NEPPI</name>
<comment type="caution">
    <text evidence="1">The sequence shown here is derived from an EMBL/GenBank/DDBJ whole genome shotgun (WGS) entry which is preliminary data.</text>
</comment>
<gene>
    <name evidence="1" type="primary">AVEN_36137_1</name>
    <name evidence="1" type="ORF">NPIL_458731</name>
</gene>
<sequence>MKFLAEEVEGAVAANNIKGLLVSEYSIKPSLENFNVRFKPVTKIISTRHLELQAFESPSSFSQTRRQVLFQLSSTWDKSKVNNIAFENLNKYASHPPPPTDISRIVKNKRLKLEDPDDPLSNLPIEILIVADFYWNVGKSEPPVKLSDSLTLFLSIFGCILSDPRSHATVSYIPIAHNINVDTQPLYYWMDPPPCPSFDPEYPHTSP</sequence>
<dbReference type="OrthoDB" id="5874425at2759"/>
<dbReference type="EMBL" id="BMAW01092600">
    <property type="protein sequence ID" value="GFS55688.1"/>
    <property type="molecule type" value="Genomic_DNA"/>
</dbReference>
<accession>A0A8X6KKG4</accession>